<dbReference type="Proteomes" id="UP001106592">
    <property type="component" value="Unassembled WGS sequence"/>
</dbReference>
<feature type="region of interest" description="Disordered" evidence="1">
    <location>
        <begin position="319"/>
        <end position="342"/>
    </location>
</feature>
<sequence length="342" mass="36486">MSASPAGSAPSEREIQIAIAPLETLLSEDLGAAAASVDQWLREATYDLVSLQLLRQAAESVPVVANALAGVDVLIDILTLVESPSPDPLQWVSLGINLMGVTPIPPGLSRARMVLRPVLQLTRQTLRRRPDAHIGAVILEIIDGHLHANIRGTLEHYVGEALAQLPAMLSAAADTARLLFTTLARTLEAAARGQLDAEASHQLSRAQMAEVALYDSLLNTDAWRLALSALANASEGNLKDAYNSVASRFGEPLESLLRPLVQTLDGLATSVPQRLEALGASGMENSIAWLLTRLLETVLANPRRPGMSANIRPGVTNQARHIHSEGPTEVVSRQAKAKKAPN</sequence>
<gene>
    <name evidence="2" type="ORF">KUO17_25605</name>
</gene>
<evidence type="ECO:0000313" key="2">
    <source>
        <dbReference type="EMBL" id="MBV6290356.1"/>
    </source>
</evidence>
<evidence type="ECO:0000313" key="3">
    <source>
        <dbReference type="Proteomes" id="UP001106592"/>
    </source>
</evidence>
<proteinExistence type="predicted"/>
<reference evidence="2" key="2">
    <citation type="journal article" date="2023" name="Plant Pathol.">
        <title>Dismantling and reorganizing Pseudomonas marginalis sensu#lato.</title>
        <authorList>
            <person name="Sawada H."/>
            <person name="Fujikawa T."/>
            <person name="Satou M."/>
        </authorList>
    </citation>
    <scope>NUCLEOTIDE SEQUENCE</scope>
    <source>
        <strain evidence="2">MAFF 301350</strain>
    </source>
</reference>
<dbReference type="CDD" id="cd20743">
    <property type="entry name" value="FIX_RhsA-like"/>
    <property type="match status" value="1"/>
</dbReference>
<protein>
    <submittedName>
        <fullName evidence="2">RHS repeat protein</fullName>
    </submittedName>
</protein>
<comment type="caution">
    <text evidence="2">The sequence shown here is derived from an EMBL/GenBank/DDBJ whole genome shotgun (WGS) entry which is preliminary data.</text>
</comment>
<name>A0A9Q2XNK9_9PSED</name>
<dbReference type="AlphaFoldDB" id="A0A9Q2XNK9"/>
<feature type="non-terminal residue" evidence="2">
    <location>
        <position position="342"/>
    </location>
</feature>
<keyword evidence="3" id="KW-1185">Reference proteome</keyword>
<dbReference type="EMBL" id="JAHTBI010000130">
    <property type="protein sequence ID" value="MBV6290356.1"/>
    <property type="molecule type" value="Genomic_DNA"/>
</dbReference>
<reference evidence="2" key="1">
    <citation type="journal article" date="2022" name="Int. J. Syst. Evol. Microbiol.">
        <title>Pseudomonas aegrilactucae sp. nov. and Pseudomonas morbosilactucae sp. nov., pathogens causing bacterial rot of lettuce in Japan.</title>
        <authorList>
            <person name="Sawada H."/>
            <person name="Fujikawa T."/>
            <person name="Satou M."/>
        </authorList>
    </citation>
    <scope>NUCLEOTIDE SEQUENCE</scope>
    <source>
        <strain evidence="2">MAFF 301350</strain>
    </source>
</reference>
<evidence type="ECO:0000256" key="1">
    <source>
        <dbReference type="SAM" id="MobiDB-lite"/>
    </source>
</evidence>
<organism evidence="2 3">
    <name type="scientific">Pseudomonas aegrilactucae</name>
    <dbReference type="NCBI Taxonomy" id="2854028"/>
    <lineage>
        <taxon>Bacteria</taxon>
        <taxon>Pseudomonadati</taxon>
        <taxon>Pseudomonadota</taxon>
        <taxon>Gammaproteobacteria</taxon>
        <taxon>Pseudomonadales</taxon>
        <taxon>Pseudomonadaceae</taxon>
        <taxon>Pseudomonas</taxon>
    </lineage>
</organism>
<accession>A0A9Q2XNK9</accession>